<dbReference type="RefSeq" id="WP_408076032.1">
    <property type="nucleotide sequence ID" value="NZ_JBELQB010000015.1"/>
</dbReference>
<name>A0ABW8YIG5_9FLAO</name>
<sequence>MLSIYRLLQFEQESEHNLKKKKQYGKVSIFDAGGDLSARWYVYYTFRNPENGHLERQPNIYLISMIMTPYAIEIKPPSS</sequence>
<evidence type="ECO:0000313" key="2">
    <source>
        <dbReference type="Proteomes" id="UP001629059"/>
    </source>
</evidence>
<evidence type="ECO:0000313" key="1">
    <source>
        <dbReference type="EMBL" id="MFL9839075.1"/>
    </source>
</evidence>
<dbReference type="Proteomes" id="UP001629059">
    <property type="component" value="Unassembled WGS sequence"/>
</dbReference>
<accession>A0ABW8YIG5</accession>
<reference evidence="1 2" key="1">
    <citation type="submission" date="2024-06" db="EMBL/GenBank/DDBJ databases">
        <authorList>
            <person name="Kaempfer P."/>
            <person name="Viver T."/>
        </authorList>
    </citation>
    <scope>NUCLEOTIDE SEQUENCE [LARGE SCALE GENOMIC DNA]</scope>
    <source>
        <strain evidence="1 2">ST-75</strain>
    </source>
</reference>
<dbReference type="EMBL" id="JBELQB010000015">
    <property type="protein sequence ID" value="MFL9839075.1"/>
    <property type="molecule type" value="Genomic_DNA"/>
</dbReference>
<organism evidence="1 2">
    <name type="scientific">Flavobacterium rhizophilum</name>
    <dbReference type="NCBI Taxonomy" id="3163296"/>
    <lineage>
        <taxon>Bacteria</taxon>
        <taxon>Pseudomonadati</taxon>
        <taxon>Bacteroidota</taxon>
        <taxon>Flavobacteriia</taxon>
        <taxon>Flavobacteriales</taxon>
        <taxon>Flavobacteriaceae</taxon>
        <taxon>Flavobacterium</taxon>
    </lineage>
</organism>
<proteinExistence type="predicted"/>
<gene>
    <name evidence="1" type="ORF">ABS768_16325</name>
</gene>
<protein>
    <submittedName>
        <fullName evidence="1">Uncharacterized protein</fullName>
    </submittedName>
</protein>
<keyword evidence="2" id="KW-1185">Reference proteome</keyword>
<comment type="caution">
    <text evidence="1">The sequence shown here is derived from an EMBL/GenBank/DDBJ whole genome shotgun (WGS) entry which is preliminary data.</text>
</comment>